<dbReference type="KEGG" id="cdet:87937900"/>
<proteinExistence type="predicted"/>
<dbReference type="Proteomes" id="UP001322277">
    <property type="component" value="Chromosome 1"/>
</dbReference>
<gene>
    <name evidence="1" type="ORF">CDEST_01397</name>
</gene>
<reference evidence="2" key="1">
    <citation type="journal article" date="2023" name="bioRxiv">
        <title>Complete genome of the Medicago anthracnose fungus, Colletotrichum destructivum, reveals a mini-chromosome-like region within a core chromosome.</title>
        <authorList>
            <person name="Lapalu N."/>
            <person name="Simon A."/>
            <person name="Lu A."/>
            <person name="Plaumann P.-L."/>
            <person name="Amselem J."/>
            <person name="Pigne S."/>
            <person name="Auger A."/>
            <person name="Koch C."/>
            <person name="Dallery J.-F."/>
            <person name="O'Connell R.J."/>
        </authorList>
    </citation>
    <scope>NUCLEOTIDE SEQUENCE [LARGE SCALE GENOMIC DNA]</scope>
    <source>
        <strain evidence="2">CBS 520.97</strain>
    </source>
</reference>
<keyword evidence="2" id="KW-1185">Reference proteome</keyword>
<name>A0AAX4HYX4_9PEZI</name>
<dbReference type="AlphaFoldDB" id="A0AAX4HYX4"/>
<organism evidence="1 2">
    <name type="scientific">Colletotrichum destructivum</name>
    <dbReference type="NCBI Taxonomy" id="34406"/>
    <lineage>
        <taxon>Eukaryota</taxon>
        <taxon>Fungi</taxon>
        <taxon>Dikarya</taxon>
        <taxon>Ascomycota</taxon>
        <taxon>Pezizomycotina</taxon>
        <taxon>Sordariomycetes</taxon>
        <taxon>Hypocreomycetidae</taxon>
        <taxon>Glomerellales</taxon>
        <taxon>Glomerellaceae</taxon>
        <taxon>Colletotrichum</taxon>
        <taxon>Colletotrichum destructivum species complex</taxon>
    </lineage>
</organism>
<dbReference type="RefSeq" id="XP_062773607.1">
    <property type="nucleotide sequence ID" value="XM_062917556.1"/>
</dbReference>
<evidence type="ECO:0000313" key="1">
    <source>
        <dbReference type="EMBL" id="WQF76383.1"/>
    </source>
</evidence>
<dbReference type="GeneID" id="87937900"/>
<protein>
    <submittedName>
        <fullName evidence="1">Uncharacterized protein</fullName>
    </submittedName>
</protein>
<accession>A0AAX4HYX4</accession>
<sequence length="115" mass="12411">MSTHHIDLTAAIMPKPSKVEKVGTLGQCSGSWNAVLGTPRPKKPSTLRYMAHRGFEDENGKIEELVVRGTKHMVGPDVLTLVEATESGELVESVKIVHNTPNAAQEPSSNGRRGL</sequence>
<dbReference type="EMBL" id="CP137305">
    <property type="protein sequence ID" value="WQF76383.1"/>
    <property type="molecule type" value="Genomic_DNA"/>
</dbReference>
<evidence type="ECO:0000313" key="2">
    <source>
        <dbReference type="Proteomes" id="UP001322277"/>
    </source>
</evidence>